<dbReference type="Proteomes" id="UP000266118">
    <property type="component" value="Chromosome"/>
</dbReference>
<protein>
    <submittedName>
        <fullName evidence="4">Uncharacterized protein</fullName>
    </submittedName>
</protein>
<dbReference type="Pfam" id="PF14498">
    <property type="entry name" value="Glyco_hyd_65N_2"/>
    <property type="match status" value="1"/>
</dbReference>
<dbReference type="Pfam" id="PF21307">
    <property type="entry name" value="Glyco_hydro_95_C"/>
    <property type="match status" value="1"/>
</dbReference>
<dbReference type="Gene3D" id="1.50.10.10">
    <property type="match status" value="1"/>
</dbReference>
<dbReference type="InterPro" id="IPR049053">
    <property type="entry name" value="AFCA-like_C"/>
</dbReference>
<feature type="domain" description="Glycosyl hydrolase family 95 N-terminal" evidence="1">
    <location>
        <begin position="27"/>
        <end position="148"/>
    </location>
</feature>
<accession>A0A386HLA9</accession>
<feature type="domain" description="Alpha fucosidase A-like C-terminal" evidence="2">
    <location>
        <begin position="660"/>
        <end position="750"/>
    </location>
</feature>
<dbReference type="GO" id="GO:0004560">
    <property type="term" value="F:alpha-L-fucosidase activity"/>
    <property type="evidence" value="ECO:0007669"/>
    <property type="project" value="TreeGrafter"/>
</dbReference>
<dbReference type="InterPro" id="IPR027414">
    <property type="entry name" value="GH95_N_dom"/>
</dbReference>
<proteinExistence type="predicted"/>
<evidence type="ECO:0000259" key="1">
    <source>
        <dbReference type="Pfam" id="PF14498"/>
    </source>
</evidence>
<dbReference type="GO" id="GO:0005975">
    <property type="term" value="P:carbohydrate metabolic process"/>
    <property type="evidence" value="ECO:0007669"/>
    <property type="project" value="InterPro"/>
</dbReference>
<evidence type="ECO:0000259" key="3">
    <source>
        <dbReference type="Pfam" id="PF22124"/>
    </source>
</evidence>
<evidence type="ECO:0000259" key="2">
    <source>
        <dbReference type="Pfam" id="PF21307"/>
    </source>
</evidence>
<keyword evidence="5" id="KW-1185">Reference proteome</keyword>
<name>A0A386HLA9_9BACT</name>
<evidence type="ECO:0000313" key="5">
    <source>
        <dbReference type="Proteomes" id="UP000266118"/>
    </source>
</evidence>
<dbReference type="InterPro" id="IPR012341">
    <property type="entry name" value="6hp_glycosidase-like_sf"/>
</dbReference>
<gene>
    <name evidence="4" type="ORF">D6B99_02380</name>
</gene>
<dbReference type="EMBL" id="CP032489">
    <property type="protein sequence ID" value="AYD46565.1"/>
    <property type="molecule type" value="Genomic_DNA"/>
</dbReference>
<sequence>MKFFYCIIILFANIFYLNAQNLVKYNLEFNQLAHRWDEALPLGNGILGALIWQKGNNLRFSLDRADLWDERPALDLSKFNFKWVENQVAKKAYDTVQQLGDAPYDALPYPTKIPAAALEFNIAALGDVKSVILDIKTAQAEVFWKNGATLETFVDASQPFGAFRLTGVSSDIIPKMMIPDYKKMNEGAANTVVSGQGLARLNYAKGVIKRGGDYITYTQPGSNGFHYEVSISWKYKNDTLEGVWSIASYHAKDNRDNVAKKICQAKLVDNYIELLSSHKSWWDEFWSQSSIYIPDTLLQKQYYLEIYKLGSVSRKEAPPITLQAIWTADNGSLPPWKGDIHNDLNTELSYWPTYSSNHLQESESFTNWLWNVRKENKKYTKEYFQVNGLNVPGVATLSGKPMGGWIQYSLSPTVSAWLAQNFYWQWKYSMDKRFLKNRAYPYLHNVAIFLENITEMKNGIRVLPLSSSPEFHDNSMQAWYTKGNTNYDLALMRFAFGAAAEMAKDLGREKEVHRWMKDLSQLPNFAIDSTGLRIAPREARNVSHRHHSNLMAIFPLGLLNPEHPVDKAIIDSSLRWLQHTGTRAWCGYSFSWAASLYARAKDGDNAEKMLQIFASNFCSPNSFHLNGDQKGGQYSAFTYRPFTLEGNFAFAQGVQEMLLQSYSGIIDVFPAVPAQWSNISFNNLRAEGAFLVSAQEKNGAVVSIKITATQGGVAKVRLPFKHLTFALQNGVLSKEVENNIVQISFKKGGEIELKNEL</sequence>
<organism evidence="4 5">
    <name type="scientific">Arachidicoccus soli</name>
    <dbReference type="NCBI Taxonomy" id="2341117"/>
    <lineage>
        <taxon>Bacteria</taxon>
        <taxon>Pseudomonadati</taxon>
        <taxon>Bacteroidota</taxon>
        <taxon>Chitinophagia</taxon>
        <taxon>Chitinophagales</taxon>
        <taxon>Chitinophagaceae</taxon>
        <taxon>Arachidicoccus</taxon>
    </lineage>
</organism>
<dbReference type="InterPro" id="IPR054363">
    <property type="entry name" value="GH95_cat"/>
</dbReference>
<reference evidence="4 5" key="1">
    <citation type="submission" date="2018-09" db="EMBL/GenBank/DDBJ databases">
        <title>Arachidicoccus sp. nov., a bacterium isolated from soil.</title>
        <authorList>
            <person name="Weon H.-Y."/>
            <person name="Kwon S.-W."/>
            <person name="Lee S.A."/>
        </authorList>
    </citation>
    <scope>NUCLEOTIDE SEQUENCE [LARGE SCALE GENOMIC DNA]</scope>
    <source>
        <strain evidence="4 5">KIS59-12</strain>
    </source>
</reference>
<dbReference type="PANTHER" id="PTHR31084">
    <property type="entry name" value="ALPHA-L-FUCOSIDASE 2"/>
    <property type="match status" value="1"/>
</dbReference>
<evidence type="ECO:0000313" key="4">
    <source>
        <dbReference type="EMBL" id="AYD46565.1"/>
    </source>
</evidence>
<dbReference type="RefSeq" id="WP_119984722.1">
    <property type="nucleotide sequence ID" value="NZ_CP032489.1"/>
</dbReference>
<dbReference type="KEGG" id="ark:D6B99_02380"/>
<dbReference type="AlphaFoldDB" id="A0A386HLA9"/>
<dbReference type="InterPro" id="IPR008928">
    <property type="entry name" value="6-hairpin_glycosidase_sf"/>
</dbReference>
<dbReference type="PANTHER" id="PTHR31084:SF0">
    <property type="entry name" value="ALPHA-L-FUCOSIDASE 2"/>
    <property type="match status" value="1"/>
</dbReference>
<dbReference type="SUPFAM" id="SSF48208">
    <property type="entry name" value="Six-hairpin glycosidases"/>
    <property type="match status" value="1"/>
</dbReference>
<feature type="domain" description="Glycosyl hydrolase family 95 catalytic" evidence="3">
    <location>
        <begin position="306"/>
        <end position="658"/>
    </location>
</feature>
<dbReference type="Pfam" id="PF22124">
    <property type="entry name" value="Glyco_hydro_95_cat"/>
    <property type="match status" value="1"/>
</dbReference>
<dbReference type="OrthoDB" id="9768507at2"/>